<dbReference type="InterPro" id="IPR002197">
    <property type="entry name" value="HTH_Fis"/>
</dbReference>
<evidence type="ECO:0000313" key="2">
    <source>
        <dbReference type="EMBL" id="MPM92621.1"/>
    </source>
</evidence>
<dbReference type="EMBL" id="VSSQ01039537">
    <property type="protein sequence ID" value="MPM92621.1"/>
    <property type="molecule type" value="Genomic_DNA"/>
</dbReference>
<dbReference type="GO" id="GO:0043565">
    <property type="term" value="F:sequence-specific DNA binding"/>
    <property type="evidence" value="ECO:0007669"/>
    <property type="project" value="InterPro"/>
</dbReference>
<gene>
    <name evidence="2" type="ORF">SDC9_139756</name>
</gene>
<dbReference type="Gene3D" id="1.10.10.60">
    <property type="entry name" value="Homeodomain-like"/>
    <property type="match status" value="1"/>
</dbReference>
<dbReference type="AlphaFoldDB" id="A0A645DTH1"/>
<feature type="domain" description="DNA binding HTH" evidence="1">
    <location>
        <begin position="48"/>
        <end position="87"/>
    </location>
</feature>
<name>A0A645DTH1_9ZZZZ</name>
<dbReference type="Pfam" id="PF02954">
    <property type="entry name" value="HTH_8"/>
    <property type="match status" value="1"/>
</dbReference>
<proteinExistence type="predicted"/>
<dbReference type="SUPFAM" id="SSF46689">
    <property type="entry name" value="Homeodomain-like"/>
    <property type="match status" value="1"/>
</dbReference>
<evidence type="ECO:0000259" key="1">
    <source>
        <dbReference type="Pfam" id="PF02954"/>
    </source>
</evidence>
<accession>A0A645DTH1</accession>
<protein>
    <recommendedName>
        <fullName evidence="1">DNA binding HTH domain-containing protein</fullName>
    </recommendedName>
</protein>
<dbReference type="PRINTS" id="PR01590">
    <property type="entry name" value="HTHFIS"/>
</dbReference>
<organism evidence="2">
    <name type="scientific">bioreactor metagenome</name>
    <dbReference type="NCBI Taxonomy" id="1076179"/>
    <lineage>
        <taxon>unclassified sequences</taxon>
        <taxon>metagenomes</taxon>
        <taxon>ecological metagenomes</taxon>
    </lineage>
</organism>
<sequence>MIERAVVLSKDRMIDIYIIKEVLKGTVDYGSNEMLSNINRYEDNNGVLRKLEDKTIIRVLKEVNGNKVLAAKKLGISGTTLWRRLKDLEKEETSIK</sequence>
<comment type="caution">
    <text evidence="2">The sequence shown here is derived from an EMBL/GenBank/DDBJ whole genome shotgun (WGS) entry which is preliminary data.</text>
</comment>
<reference evidence="2" key="1">
    <citation type="submission" date="2019-08" db="EMBL/GenBank/DDBJ databases">
        <authorList>
            <person name="Kucharzyk K."/>
            <person name="Murdoch R.W."/>
            <person name="Higgins S."/>
            <person name="Loffler F."/>
        </authorList>
    </citation>
    <scope>NUCLEOTIDE SEQUENCE</scope>
</reference>
<dbReference type="InterPro" id="IPR009057">
    <property type="entry name" value="Homeodomain-like_sf"/>
</dbReference>